<evidence type="ECO:0000259" key="1">
    <source>
        <dbReference type="Pfam" id="PF00535"/>
    </source>
</evidence>
<protein>
    <submittedName>
        <fullName evidence="2">Glycosyl transferase family 2</fullName>
    </submittedName>
</protein>
<gene>
    <name evidence="2" type="ORF">CLV59_104159</name>
</gene>
<evidence type="ECO:0000313" key="2">
    <source>
        <dbReference type="EMBL" id="RAJ81934.1"/>
    </source>
</evidence>
<dbReference type="CDD" id="cd04179">
    <property type="entry name" value="DPM_DPG-synthase_like"/>
    <property type="match status" value="1"/>
</dbReference>
<keyword evidence="3" id="KW-1185">Reference proteome</keyword>
<dbReference type="Pfam" id="PF00535">
    <property type="entry name" value="Glycos_transf_2"/>
    <property type="match status" value="1"/>
</dbReference>
<dbReference type="InterPro" id="IPR001173">
    <property type="entry name" value="Glyco_trans_2-like"/>
</dbReference>
<organism evidence="2 3">
    <name type="scientific">Chitinophaga dinghuensis</name>
    <dbReference type="NCBI Taxonomy" id="1539050"/>
    <lineage>
        <taxon>Bacteria</taxon>
        <taxon>Pseudomonadati</taxon>
        <taxon>Bacteroidota</taxon>
        <taxon>Chitinophagia</taxon>
        <taxon>Chitinophagales</taxon>
        <taxon>Chitinophagaceae</taxon>
        <taxon>Chitinophaga</taxon>
    </lineage>
</organism>
<dbReference type="InterPro" id="IPR029044">
    <property type="entry name" value="Nucleotide-diphossugar_trans"/>
</dbReference>
<dbReference type="AlphaFoldDB" id="A0A327W1N6"/>
<accession>A0A327W1N6</accession>
<dbReference type="Proteomes" id="UP000249819">
    <property type="component" value="Unassembled WGS sequence"/>
</dbReference>
<sequence length="310" mass="34979">MLTPGNFSTESLLQQAALNLDIKPVTMINGQKVVVVLPAYNADKTLQITYEEIDRNVVDDIILVDDCSKDNTVAVARNIGIHYIISHEKNRGYGGNQKSCYQKALELGADIIIMLHPDYQYTPQLVTPMATLIANGVYPVVFGSRILGMGALKGGMPLYKYFFNRLLTVTQNLLMRQKLSEYHTGYRAYHRSVLEAIPFENDSEDFVFDNELVAQIFYSGFEIAEITCPTRYFSEASSINFRRSSIYGMGVLQVSFKYFLQKLGIAKFKLFAGITPNKFANKHKGPLDVNELHEAQLKVLNKQHSEHSSK</sequence>
<dbReference type="InterPro" id="IPR050256">
    <property type="entry name" value="Glycosyltransferase_2"/>
</dbReference>
<keyword evidence="2" id="KW-0808">Transferase</keyword>
<dbReference type="SUPFAM" id="SSF53448">
    <property type="entry name" value="Nucleotide-diphospho-sugar transferases"/>
    <property type="match status" value="1"/>
</dbReference>
<dbReference type="Gene3D" id="3.90.550.10">
    <property type="entry name" value="Spore Coat Polysaccharide Biosynthesis Protein SpsA, Chain A"/>
    <property type="match status" value="1"/>
</dbReference>
<comment type="caution">
    <text evidence="2">The sequence shown here is derived from an EMBL/GenBank/DDBJ whole genome shotgun (WGS) entry which is preliminary data.</text>
</comment>
<dbReference type="PANTHER" id="PTHR48090">
    <property type="entry name" value="UNDECAPRENYL-PHOSPHATE 4-DEOXY-4-FORMAMIDO-L-ARABINOSE TRANSFERASE-RELATED"/>
    <property type="match status" value="1"/>
</dbReference>
<dbReference type="EMBL" id="QLMA01000004">
    <property type="protein sequence ID" value="RAJ81934.1"/>
    <property type="molecule type" value="Genomic_DNA"/>
</dbReference>
<dbReference type="PANTHER" id="PTHR48090:SF7">
    <property type="entry name" value="RFBJ PROTEIN"/>
    <property type="match status" value="1"/>
</dbReference>
<evidence type="ECO:0000313" key="3">
    <source>
        <dbReference type="Proteomes" id="UP000249819"/>
    </source>
</evidence>
<dbReference type="GO" id="GO:0016740">
    <property type="term" value="F:transferase activity"/>
    <property type="evidence" value="ECO:0007669"/>
    <property type="project" value="UniProtKB-KW"/>
</dbReference>
<feature type="domain" description="Glycosyltransferase 2-like" evidence="1">
    <location>
        <begin position="35"/>
        <end position="196"/>
    </location>
</feature>
<name>A0A327W1N6_9BACT</name>
<proteinExistence type="predicted"/>
<reference evidence="2 3" key="1">
    <citation type="submission" date="2018-06" db="EMBL/GenBank/DDBJ databases">
        <title>Genomic Encyclopedia of Archaeal and Bacterial Type Strains, Phase II (KMG-II): from individual species to whole genera.</title>
        <authorList>
            <person name="Goeker M."/>
        </authorList>
    </citation>
    <scope>NUCLEOTIDE SEQUENCE [LARGE SCALE GENOMIC DNA]</scope>
    <source>
        <strain evidence="2 3">DSM 29821</strain>
    </source>
</reference>